<keyword evidence="3 6" id="KW-1133">Transmembrane helix</keyword>
<dbReference type="GO" id="GO:0004930">
    <property type="term" value="F:G protein-coupled receptor activity"/>
    <property type="evidence" value="ECO:0007669"/>
    <property type="project" value="TreeGrafter"/>
</dbReference>
<dbReference type="CDD" id="cd00637">
    <property type="entry name" value="7tm_classA_rhodopsin-like"/>
    <property type="match status" value="1"/>
</dbReference>
<dbReference type="InterPro" id="IPR022596">
    <property type="entry name" value="GPR1/2/3_C"/>
</dbReference>
<evidence type="ECO:0000256" key="3">
    <source>
        <dbReference type="ARBA" id="ARBA00022989"/>
    </source>
</evidence>
<keyword evidence="4 6" id="KW-0472">Membrane</keyword>
<feature type="transmembrane region" description="Helical" evidence="6">
    <location>
        <begin position="288"/>
        <end position="311"/>
    </location>
</feature>
<dbReference type="InterPro" id="IPR017452">
    <property type="entry name" value="GPCR_Rhodpsn_7TM"/>
</dbReference>
<feature type="domain" description="G-protein coupled receptors family 1 profile" evidence="7">
    <location>
        <begin position="138"/>
        <end position="387"/>
    </location>
</feature>
<dbReference type="GO" id="GO:0005886">
    <property type="term" value="C:plasma membrane"/>
    <property type="evidence" value="ECO:0007669"/>
    <property type="project" value="TreeGrafter"/>
</dbReference>
<proteinExistence type="predicted"/>
<evidence type="ECO:0000256" key="6">
    <source>
        <dbReference type="SAM" id="Phobius"/>
    </source>
</evidence>
<feature type="transmembrane region" description="Helical" evidence="6">
    <location>
        <begin position="332"/>
        <end position="353"/>
    </location>
</feature>
<dbReference type="Proteomes" id="UP000215127">
    <property type="component" value="Chromosome 1"/>
</dbReference>
<dbReference type="PANTHER" id="PTHR23112">
    <property type="entry name" value="G PROTEIN-COUPLED RECEPTOR 157-RELATED"/>
    <property type="match status" value="1"/>
</dbReference>
<evidence type="ECO:0000256" key="5">
    <source>
        <dbReference type="SAM" id="MobiDB-lite"/>
    </source>
</evidence>
<dbReference type="Gene3D" id="1.20.1070.10">
    <property type="entry name" value="Rhodopsin 7-helix transmembrane proteins"/>
    <property type="match status" value="1"/>
</dbReference>
<name>A0A1X7RCR7_ZYMT9</name>
<comment type="subcellular location">
    <subcellularLocation>
        <location evidence="1">Membrane</location>
        <topology evidence="1">Multi-pass membrane protein</topology>
    </subcellularLocation>
</comment>
<feature type="region of interest" description="Disordered" evidence="5">
    <location>
        <begin position="444"/>
        <end position="488"/>
    </location>
</feature>
<dbReference type="PANTHER" id="PTHR23112:SF37">
    <property type="entry name" value="G PROTEIN-COUPLED RECEPTOR GPR1"/>
    <property type="match status" value="1"/>
</dbReference>
<feature type="compositionally biased region" description="Polar residues" evidence="5">
    <location>
        <begin position="10"/>
        <end position="21"/>
    </location>
</feature>
<evidence type="ECO:0000259" key="7">
    <source>
        <dbReference type="PROSITE" id="PS50262"/>
    </source>
</evidence>
<feature type="transmembrane region" description="Helical" evidence="6">
    <location>
        <begin position="163"/>
        <end position="185"/>
    </location>
</feature>
<dbReference type="SUPFAM" id="SSF81321">
    <property type="entry name" value="Family A G protein-coupled receptor-like"/>
    <property type="match status" value="1"/>
</dbReference>
<evidence type="ECO:0000313" key="8">
    <source>
        <dbReference type="EMBL" id="SMQ45185.1"/>
    </source>
</evidence>
<dbReference type="AlphaFoldDB" id="A0A1X7RCR7"/>
<evidence type="ECO:0000256" key="2">
    <source>
        <dbReference type="ARBA" id="ARBA00022692"/>
    </source>
</evidence>
<dbReference type="PROSITE" id="PS50262">
    <property type="entry name" value="G_PROTEIN_RECEP_F1_2"/>
    <property type="match status" value="1"/>
</dbReference>
<gene>
    <name evidence="8" type="ORF">ZT3D7_G329</name>
</gene>
<evidence type="ECO:0000256" key="4">
    <source>
        <dbReference type="ARBA" id="ARBA00023136"/>
    </source>
</evidence>
<protein>
    <recommendedName>
        <fullName evidence="7">G-protein coupled receptors family 1 profile domain-containing protein</fullName>
    </recommendedName>
</protein>
<evidence type="ECO:0000313" key="9">
    <source>
        <dbReference type="Proteomes" id="UP000215127"/>
    </source>
</evidence>
<feature type="transmembrane region" description="Helical" evidence="6">
    <location>
        <begin position="205"/>
        <end position="226"/>
    </location>
</feature>
<dbReference type="EMBL" id="LT853692">
    <property type="protein sequence ID" value="SMQ45185.1"/>
    <property type="molecule type" value="Genomic_DNA"/>
</dbReference>
<keyword evidence="9" id="KW-1185">Reference proteome</keyword>
<feature type="compositionally biased region" description="Basic and acidic residues" evidence="5">
    <location>
        <begin position="464"/>
        <end position="480"/>
    </location>
</feature>
<keyword evidence="2 6" id="KW-0812">Transmembrane</keyword>
<organism evidence="8 9">
    <name type="scientific">Zymoseptoria tritici (strain ST99CH_3D7)</name>
    <dbReference type="NCBI Taxonomy" id="1276538"/>
    <lineage>
        <taxon>Eukaryota</taxon>
        <taxon>Fungi</taxon>
        <taxon>Dikarya</taxon>
        <taxon>Ascomycota</taxon>
        <taxon>Pezizomycotina</taxon>
        <taxon>Dothideomycetes</taxon>
        <taxon>Dothideomycetidae</taxon>
        <taxon>Mycosphaerellales</taxon>
        <taxon>Mycosphaerellaceae</taxon>
        <taxon>Zymoseptoria</taxon>
    </lineage>
</organism>
<feature type="region of interest" description="Disordered" evidence="5">
    <location>
        <begin position="1"/>
        <end position="21"/>
    </location>
</feature>
<feature type="transmembrane region" description="Helical" evidence="6">
    <location>
        <begin position="238"/>
        <end position="261"/>
    </location>
</feature>
<dbReference type="STRING" id="1276538.A0A1X7RCR7"/>
<accession>A0A1X7RCR7</accession>
<reference evidence="8 9" key="1">
    <citation type="submission" date="2016-06" db="EMBL/GenBank/DDBJ databases">
        <authorList>
            <person name="Kjaerup R.B."/>
            <person name="Dalgaard T.S."/>
            <person name="Juul-Madsen H.R."/>
        </authorList>
    </citation>
    <scope>NUCLEOTIDE SEQUENCE [LARGE SCALE GENOMIC DNA]</scope>
</reference>
<dbReference type="Pfam" id="PF11970">
    <property type="entry name" value="GPR_Gpa2_C"/>
    <property type="match status" value="1"/>
</dbReference>
<sequence>MRIERYHSVQPVSTSGSRPITTSRSLVSRPAVYCMPTWAVVGTSQSQLAIISLGASIALSTSDLGLNCGRVHPSAVVHTSNLVPSPPPHANTRLTRTTDDLAPHFSTPRCLNLTVPPEIERCQTHPTRYRLYRPSFNGDSLSLYLIYRIVTVKTSANSRVSRYSVLLLNLIFADFIQAVGFAFNIHWLRYDAIIDGSAACLSQGWFYTAGDVGVAMFTIFMAAHLFADIVFDWRPNLIMFRSATALTWIWVMACASMGFAMHPDFYARAGMWCFISHRYMDDRLWFHYLWIILAELIVVLLYTLLFIAMLRRVRRIFTESDYDDQLQQRANFAIRTILIYPIVYVMCTLPSVVARLKLMAGQHVGYTEFATMGVAMCSNGWVDAVLYTLTRRSLILNGPPPPPETHSLDPCETYRTNFTFGSDVLRRPSMQGDPERQRWVDVTEHEERLSNKEQSQPAATIIARPERAKGDRQSKADSRSRIRLRPGKSPARANACLLTGRRSLQIEKYYHGIELYPANIGGKSK</sequence>
<dbReference type="GO" id="GO:0007189">
    <property type="term" value="P:adenylate cyclase-activating G protein-coupled receptor signaling pathway"/>
    <property type="evidence" value="ECO:0007669"/>
    <property type="project" value="TreeGrafter"/>
</dbReference>
<evidence type="ECO:0000256" key="1">
    <source>
        <dbReference type="ARBA" id="ARBA00004141"/>
    </source>
</evidence>